<accession>A0AAV2FPX3</accession>
<organism evidence="2 3">
    <name type="scientific">Linum trigynum</name>
    <dbReference type="NCBI Taxonomy" id="586398"/>
    <lineage>
        <taxon>Eukaryota</taxon>
        <taxon>Viridiplantae</taxon>
        <taxon>Streptophyta</taxon>
        <taxon>Embryophyta</taxon>
        <taxon>Tracheophyta</taxon>
        <taxon>Spermatophyta</taxon>
        <taxon>Magnoliopsida</taxon>
        <taxon>eudicotyledons</taxon>
        <taxon>Gunneridae</taxon>
        <taxon>Pentapetalae</taxon>
        <taxon>rosids</taxon>
        <taxon>fabids</taxon>
        <taxon>Malpighiales</taxon>
        <taxon>Linaceae</taxon>
        <taxon>Linum</taxon>
    </lineage>
</organism>
<evidence type="ECO:0000313" key="3">
    <source>
        <dbReference type="Proteomes" id="UP001497516"/>
    </source>
</evidence>
<evidence type="ECO:0000256" key="1">
    <source>
        <dbReference type="SAM" id="MobiDB-lite"/>
    </source>
</evidence>
<dbReference type="AlphaFoldDB" id="A0AAV2FPX3"/>
<feature type="region of interest" description="Disordered" evidence="1">
    <location>
        <begin position="119"/>
        <end position="165"/>
    </location>
</feature>
<protein>
    <submittedName>
        <fullName evidence="2">Uncharacterized protein</fullName>
    </submittedName>
</protein>
<reference evidence="2 3" key="1">
    <citation type="submission" date="2024-04" db="EMBL/GenBank/DDBJ databases">
        <authorList>
            <person name="Fracassetti M."/>
        </authorList>
    </citation>
    <scope>NUCLEOTIDE SEQUENCE [LARGE SCALE GENOMIC DNA]</scope>
</reference>
<evidence type="ECO:0000313" key="2">
    <source>
        <dbReference type="EMBL" id="CAL1399500.1"/>
    </source>
</evidence>
<keyword evidence="3" id="KW-1185">Reference proteome</keyword>
<dbReference type="Proteomes" id="UP001497516">
    <property type="component" value="Chromosome 7"/>
</dbReference>
<feature type="region of interest" description="Disordered" evidence="1">
    <location>
        <begin position="1"/>
        <end position="39"/>
    </location>
</feature>
<dbReference type="EMBL" id="OZ034820">
    <property type="protein sequence ID" value="CAL1399500.1"/>
    <property type="molecule type" value="Genomic_DNA"/>
</dbReference>
<proteinExistence type="predicted"/>
<name>A0AAV2FPX3_9ROSI</name>
<gene>
    <name evidence="2" type="ORF">LTRI10_LOCUS39681</name>
</gene>
<sequence length="165" mass="17969">MDGGHLKNGPKGAVASGMAQPVEVRAEERSAAMDSEETISGDDVLSFELKRREDSAVQSKQSQAGRVRRVVKALETGLVMNDESPRRWIRKSRSPEPTLARVDEEGLLGINAYGTNLLDPSIGGLKRPLEGDIAGSPVPKKQFVEDDDSLDKVEEASLEWPQSDK</sequence>